<feature type="region of interest" description="Disordered" evidence="2">
    <location>
        <begin position="23"/>
        <end position="97"/>
    </location>
</feature>
<feature type="compositionally biased region" description="Low complexity" evidence="2">
    <location>
        <begin position="61"/>
        <end position="71"/>
    </location>
</feature>
<dbReference type="InterPro" id="IPR001075">
    <property type="entry name" value="NIF_FeS_clus_asmbl_NifU_C"/>
</dbReference>
<comment type="similarity">
    <text evidence="1">Belongs to the NifU family.</text>
</comment>
<sequence>MRRSAQPSSSESESPVVNDFVAVSGAGAGPAPGRALALAPPGGGGGGGRAAAAPRRRERGSPGSSRSAEARAAPRRGPAPRRAEVASPFESSSTEASGAGAALDFSLENVDKVLDQVRPYLVADGGNVAVVSADPDSKDVILHLEGACGSCPSSTQTMKMGIERVLRERWADLGSVTRDDDPENRLLTVDEVERILEPIGNALVALGASVEVVACRDDVVEINFSGPENVRYGIELSLLDSPLITEVVWL</sequence>
<protein>
    <submittedName>
        <fullName evidence="4">Nitrogen fixation cluster protein</fullName>
    </submittedName>
</protein>
<dbReference type="SUPFAM" id="SSF117916">
    <property type="entry name" value="Fe-S cluster assembly (FSCA) domain-like"/>
    <property type="match status" value="1"/>
</dbReference>
<feature type="compositionally biased region" description="Low complexity" evidence="2">
    <location>
        <begin position="29"/>
        <end position="40"/>
    </location>
</feature>
<evidence type="ECO:0000256" key="2">
    <source>
        <dbReference type="SAM" id="MobiDB-lite"/>
    </source>
</evidence>
<comment type="caution">
    <text evidence="4">The sequence shown here is derived from an EMBL/GenBank/DDBJ whole genome shotgun (WGS) entry which is preliminary data.</text>
</comment>
<evidence type="ECO:0000259" key="3">
    <source>
        <dbReference type="Pfam" id="PF01106"/>
    </source>
</evidence>
<accession>A0ABR1GG31</accession>
<evidence type="ECO:0000256" key="1">
    <source>
        <dbReference type="ARBA" id="ARBA00006420"/>
    </source>
</evidence>
<dbReference type="InterPro" id="IPR034904">
    <property type="entry name" value="FSCA_dom_sf"/>
</dbReference>
<gene>
    <name evidence="4" type="ORF">SO694_00131047</name>
</gene>
<dbReference type="Pfam" id="PF01106">
    <property type="entry name" value="NifU"/>
    <property type="match status" value="1"/>
</dbReference>
<dbReference type="Proteomes" id="UP001363151">
    <property type="component" value="Unassembled WGS sequence"/>
</dbReference>
<dbReference type="PANTHER" id="PTHR11178:SF15">
    <property type="entry name" value="NIFU-LIKE PROTEIN 1, CHLOROPLASTIC"/>
    <property type="match status" value="1"/>
</dbReference>
<dbReference type="EMBL" id="JBBJCI010000018">
    <property type="protein sequence ID" value="KAK7254776.1"/>
    <property type="molecule type" value="Genomic_DNA"/>
</dbReference>
<organism evidence="4 5">
    <name type="scientific">Aureococcus anophagefferens</name>
    <name type="common">Harmful bloom alga</name>
    <dbReference type="NCBI Taxonomy" id="44056"/>
    <lineage>
        <taxon>Eukaryota</taxon>
        <taxon>Sar</taxon>
        <taxon>Stramenopiles</taxon>
        <taxon>Ochrophyta</taxon>
        <taxon>Pelagophyceae</taxon>
        <taxon>Pelagomonadales</taxon>
        <taxon>Pelagomonadaceae</taxon>
        <taxon>Aureococcus</taxon>
    </lineage>
</organism>
<dbReference type="Gene3D" id="3.30.300.130">
    <property type="entry name" value="Fe-S cluster assembly (FSCA)"/>
    <property type="match status" value="1"/>
</dbReference>
<name>A0ABR1GG31_AURAN</name>
<feature type="domain" description="NIF system FeS cluster assembly NifU C-terminal" evidence="3">
    <location>
        <begin position="110"/>
        <end position="171"/>
    </location>
</feature>
<evidence type="ECO:0000313" key="4">
    <source>
        <dbReference type="EMBL" id="KAK7254776.1"/>
    </source>
</evidence>
<keyword evidence="5" id="KW-1185">Reference proteome</keyword>
<dbReference type="PANTHER" id="PTHR11178">
    <property type="entry name" value="IRON-SULFUR CLUSTER SCAFFOLD PROTEIN NFU-RELATED"/>
    <property type="match status" value="1"/>
</dbReference>
<proteinExistence type="inferred from homology"/>
<evidence type="ECO:0000313" key="5">
    <source>
        <dbReference type="Proteomes" id="UP001363151"/>
    </source>
</evidence>
<reference evidence="4 5" key="1">
    <citation type="submission" date="2024-03" db="EMBL/GenBank/DDBJ databases">
        <title>Aureococcus anophagefferens CCMP1851 and Kratosvirus quantuckense: Draft genome of a second virus-susceptible host strain in the model system.</title>
        <authorList>
            <person name="Chase E."/>
            <person name="Truchon A.R."/>
            <person name="Schepens W."/>
            <person name="Wilhelm S.W."/>
        </authorList>
    </citation>
    <scope>NUCLEOTIDE SEQUENCE [LARGE SCALE GENOMIC DNA]</scope>
    <source>
        <strain evidence="4 5">CCMP1851</strain>
    </source>
</reference>